<gene>
    <name evidence="3" type="ORF">GWK16_07470</name>
</gene>
<evidence type="ECO:0000313" key="3">
    <source>
        <dbReference type="EMBL" id="NMJ41073.1"/>
    </source>
</evidence>
<accession>A0A848EC90</accession>
<keyword evidence="2" id="KW-0472">Membrane</keyword>
<keyword evidence="2" id="KW-1133">Transmembrane helix</keyword>
<name>A0A848EC90_9PROT</name>
<sequence>MNDALPRVRLYLVGGAAMIFLGGLLVAIGRWNGAETDRAFVEAAALAARSPPPAGGMRYWAPVEGSLPGPAARAAIEATERLRQVPSLPIRPLQLPRSAPLPAEKPQAAPQ</sequence>
<dbReference type="Proteomes" id="UP000548582">
    <property type="component" value="Unassembled WGS sequence"/>
</dbReference>
<feature type="transmembrane region" description="Helical" evidence="2">
    <location>
        <begin position="12"/>
        <end position="31"/>
    </location>
</feature>
<dbReference type="AlphaFoldDB" id="A0A848EC90"/>
<proteinExistence type="predicted"/>
<reference evidence="3 4" key="1">
    <citation type="submission" date="2020-03" db="EMBL/GenBank/DDBJ databases">
        <authorList>
            <person name="Sun Q."/>
        </authorList>
    </citation>
    <scope>NUCLEOTIDE SEQUENCE [LARGE SCALE GENOMIC DNA]</scope>
    <source>
        <strain evidence="3 4">JC162</strain>
    </source>
</reference>
<dbReference type="RefSeq" id="WP_170053312.1">
    <property type="nucleotide sequence ID" value="NZ_JABBKX010000002.1"/>
</dbReference>
<evidence type="ECO:0000256" key="2">
    <source>
        <dbReference type="SAM" id="Phobius"/>
    </source>
</evidence>
<organism evidence="3 4">
    <name type="scientific">Neoroseomonas marina</name>
    <dbReference type="NCBI Taxonomy" id="1232220"/>
    <lineage>
        <taxon>Bacteria</taxon>
        <taxon>Pseudomonadati</taxon>
        <taxon>Pseudomonadota</taxon>
        <taxon>Alphaproteobacteria</taxon>
        <taxon>Acetobacterales</taxon>
        <taxon>Acetobacteraceae</taxon>
        <taxon>Neoroseomonas</taxon>
    </lineage>
</organism>
<dbReference type="EMBL" id="JABBKX010000002">
    <property type="protein sequence ID" value="NMJ41073.1"/>
    <property type="molecule type" value="Genomic_DNA"/>
</dbReference>
<keyword evidence="2" id="KW-0812">Transmembrane</keyword>
<feature type="region of interest" description="Disordered" evidence="1">
    <location>
        <begin position="87"/>
        <end position="111"/>
    </location>
</feature>
<comment type="caution">
    <text evidence="3">The sequence shown here is derived from an EMBL/GenBank/DDBJ whole genome shotgun (WGS) entry which is preliminary data.</text>
</comment>
<keyword evidence="4" id="KW-1185">Reference proteome</keyword>
<evidence type="ECO:0000313" key="4">
    <source>
        <dbReference type="Proteomes" id="UP000548582"/>
    </source>
</evidence>
<protein>
    <submittedName>
        <fullName evidence="3">Uncharacterized protein</fullName>
    </submittedName>
</protein>
<evidence type="ECO:0000256" key="1">
    <source>
        <dbReference type="SAM" id="MobiDB-lite"/>
    </source>
</evidence>